<dbReference type="EMBL" id="LNZH02000143">
    <property type="protein sequence ID" value="OCB90007.1"/>
    <property type="molecule type" value="Genomic_DNA"/>
</dbReference>
<keyword evidence="2" id="KW-1185">Reference proteome</keyword>
<dbReference type="Proteomes" id="UP000757232">
    <property type="component" value="Unassembled WGS sequence"/>
</dbReference>
<dbReference type="AlphaFoldDB" id="A0A9Q5I2F7"/>
<evidence type="ECO:0000313" key="1">
    <source>
        <dbReference type="EMBL" id="OCB90007.1"/>
    </source>
</evidence>
<evidence type="ECO:0000313" key="2">
    <source>
        <dbReference type="Proteomes" id="UP000757232"/>
    </source>
</evidence>
<sequence length="125" mass="14285">MLRPQSTDTEIAASSRANHIERYANESISMSKHKEWGYRRLKVMTLIQMPTPPLEAIQRRVCHQHDSNGDYNDLIPPPDAYASMVSDRKEKARSTDMMTIRRERTEQLCLVLGTIDVGVDDGQDP</sequence>
<organism evidence="1 2">
    <name type="scientific">Sanghuangporus baumii</name>
    <name type="common">Phellinus baumii</name>
    <dbReference type="NCBI Taxonomy" id="108892"/>
    <lineage>
        <taxon>Eukaryota</taxon>
        <taxon>Fungi</taxon>
        <taxon>Dikarya</taxon>
        <taxon>Basidiomycota</taxon>
        <taxon>Agaricomycotina</taxon>
        <taxon>Agaricomycetes</taxon>
        <taxon>Hymenochaetales</taxon>
        <taxon>Hymenochaetaceae</taxon>
        <taxon>Sanghuangporus</taxon>
    </lineage>
</organism>
<comment type="caution">
    <text evidence="1">The sequence shown here is derived from an EMBL/GenBank/DDBJ whole genome shotgun (WGS) entry which is preliminary data.</text>
</comment>
<accession>A0A9Q5I2F7</accession>
<reference evidence="1" key="1">
    <citation type="submission" date="2016-06" db="EMBL/GenBank/DDBJ databases">
        <title>Draft Genome sequence of the fungus Inonotus baumii.</title>
        <authorList>
            <person name="Zhu H."/>
            <person name="Lin W."/>
        </authorList>
    </citation>
    <scope>NUCLEOTIDE SEQUENCE</scope>
    <source>
        <strain evidence="1">821</strain>
    </source>
</reference>
<protein>
    <submittedName>
        <fullName evidence="1">Uncharacterized protein</fullName>
    </submittedName>
</protein>
<gene>
    <name evidence="1" type="ORF">A7U60_g2767</name>
</gene>
<proteinExistence type="predicted"/>
<name>A0A9Q5I2F7_SANBA</name>